<dbReference type="PROSITE" id="PS51450">
    <property type="entry name" value="LRR"/>
    <property type="match status" value="2"/>
</dbReference>
<gene>
    <name evidence="4" type="ORF">HINF_LOCUS10997</name>
    <name evidence="3" type="ORF">HINF_LOCUS9880</name>
</gene>
<dbReference type="Gene3D" id="3.80.10.10">
    <property type="entry name" value="Ribonuclease Inhibitor"/>
    <property type="match status" value="2"/>
</dbReference>
<dbReference type="EMBL" id="CAXDID020000024">
    <property type="protein sequence ID" value="CAL5989723.1"/>
    <property type="molecule type" value="Genomic_DNA"/>
</dbReference>
<evidence type="ECO:0000256" key="1">
    <source>
        <dbReference type="ARBA" id="ARBA00022614"/>
    </source>
</evidence>
<comment type="caution">
    <text evidence="3">The sequence shown here is derived from an EMBL/GenBank/DDBJ whole genome shotgun (WGS) entry which is preliminary data.</text>
</comment>
<dbReference type="SUPFAM" id="SSF52058">
    <property type="entry name" value="L domain-like"/>
    <property type="match status" value="1"/>
</dbReference>
<accession>A0AA86NLP9</accession>
<dbReference type="EMBL" id="CATOUU010000248">
    <property type="protein sequence ID" value="CAI9922235.1"/>
    <property type="molecule type" value="Genomic_DNA"/>
</dbReference>
<dbReference type="Proteomes" id="UP001642409">
    <property type="component" value="Unassembled WGS sequence"/>
</dbReference>
<reference evidence="4 5" key="2">
    <citation type="submission" date="2024-07" db="EMBL/GenBank/DDBJ databases">
        <authorList>
            <person name="Akdeniz Z."/>
        </authorList>
    </citation>
    <scope>NUCLEOTIDE SEQUENCE [LARGE SCALE GENOMIC DNA]</scope>
</reference>
<dbReference type="InterPro" id="IPR001611">
    <property type="entry name" value="Leu-rich_rpt"/>
</dbReference>
<protein>
    <submittedName>
        <fullName evidence="3">Leucine-rich repeat domain-containing protein</fullName>
    </submittedName>
    <submittedName>
        <fullName evidence="4">Leucine-rich_repeat domain-containing protein</fullName>
    </submittedName>
</protein>
<organism evidence="3">
    <name type="scientific">Hexamita inflata</name>
    <dbReference type="NCBI Taxonomy" id="28002"/>
    <lineage>
        <taxon>Eukaryota</taxon>
        <taxon>Metamonada</taxon>
        <taxon>Diplomonadida</taxon>
        <taxon>Hexamitidae</taxon>
        <taxon>Hexamitinae</taxon>
        <taxon>Hexamita</taxon>
    </lineage>
</organism>
<dbReference type="Pfam" id="PF12799">
    <property type="entry name" value="LRR_4"/>
    <property type="match status" value="1"/>
</dbReference>
<sequence>MKQKLYTKQKAAKTLSFKKKMVQKVDDTTLMIQKFQSQIYNGELAIENDNTLDKLDFVEHLNIQKLKLVGCKNIIPVMMSKTILQLHIEDCNLKSTKEISMDQLQAIYFPKNQLKILNVNQFTQLQELDLSENEDIDISQLCLLISLTKLKISKKSDYKDLLLQSSNNSNPEQGKCDEFDNFIEKFEKVNQQPQDVYKKVKYDLLDSIFEQSSSIQQKPLKSTPLNLSLIQTLPNIKQLNSQQQQNIISKPMNNQTFETKEEITAQNTLDNYSSLLQNDIQITGQQDLSVLKSLVNLKELIVTGYQDTGININSLIYLTKLTKLNLAGNNLSDISIIKKLTNLKDLDVSNNAGIIISPIKYLIKLTKLNISKNQQTQIN</sequence>
<dbReference type="InterPro" id="IPR032675">
    <property type="entry name" value="LRR_dom_sf"/>
</dbReference>
<evidence type="ECO:0000313" key="4">
    <source>
        <dbReference type="EMBL" id="CAL5989723.1"/>
    </source>
</evidence>
<keyword evidence="2" id="KW-0677">Repeat</keyword>
<reference evidence="3" key="1">
    <citation type="submission" date="2023-06" db="EMBL/GenBank/DDBJ databases">
        <authorList>
            <person name="Kurt Z."/>
        </authorList>
    </citation>
    <scope>NUCLEOTIDE SEQUENCE</scope>
</reference>
<keyword evidence="1" id="KW-0433">Leucine-rich repeat</keyword>
<evidence type="ECO:0000256" key="2">
    <source>
        <dbReference type="ARBA" id="ARBA00022737"/>
    </source>
</evidence>
<name>A0AA86NLP9_9EUKA</name>
<dbReference type="InterPro" id="IPR025875">
    <property type="entry name" value="Leu-rich_rpt_4"/>
</dbReference>
<proteinExistence type="predicted"/>
<evidence type="ECO:0000313" key="5">
    <source>
        <dbReference type="Proteomes" id="UP001642409"/>
    </source>
</evidence>
<dbReference type="AlphaFoldDB" id="A0AA86NLP9"/>
<keyword evidence="5" id="KW-1185">Reference proteome</keyword>
<evidence type="ECO:0000313" key="3">
    <source>
        <dbReference type="EMBL" id="CAI9922235.1"/>
    </source>
</evidence>